<dbReference type="InterPro" id="IPR000845">
    <property type="entry name" value="Nucleoside_phosphorylase_d"/>
</dbReference>
<dbReference type="PANTHER" id="PTHR46832">
    <property type="entry name" value="5'-METHYLTHIOADENOSINE/S-ADENOSYLHOMOCYSTEINE NUCLEOSIDASE"/>
    <property type="match status" value="1"/>
</dbReference>
<dbReference type="SUPFAM" id="SSF53167">
    <property type="entry name" value="Purine and uridine phosphorylases"/>
    <property type="match status" value="1"/>
</dbReference>
<dbReference type="RefSeq" id="WP_011939805.1">
    <property type="nucleotide sequence ID" value="NC_009483.1"/>
</dbReference>
<organism evidence="2 3">
    <name type="scientific">Geotalea uraniireducens (strain Rf4)</name>
    <name type="common">Geobacter uraniireducens</name>
    <dbReference type="NCBI Taxonomy" id="351605"/>
    <lineage>
        <taxon>Bacteria</taxon>
        <taxon>Pseudomonadati</taxon>
        <taxon>Thermodesulfobacteriota</taxon>
        <taxon>Desulfuromonadia</taxon>
        <taxon>Geobacterales</taxon>
        <taxon>Geobacteraceae</taxon>
        <taxon>Geotalea</taxon>
    </lineage>
</organism>
<reference evidence="2 3" key="1">
    <citation type="submission" date="2007-05" db="EMBL/GenBank/DDBJ databases">
        <title>Complete sequence of Geobacter uraniireducens Rf4.</title>
        <authorList>
            <consortium name="US DOE Joint Genome Institute"/>
            <person name="Copeland A."/>
            <person name="Lucas S."/>
            <person name="Lapidus A."/>
            <person name="Barry K."/>
            <person name="Detter J.C."/>
            <person name="Glavina del Rio T."/>
            <person name="Hammon N."/>
            <person name="Israni S."/>
            <person name="Dalin E."/>
            <person name="Tice H."/>
            <person name="Pitluck S."/>
            <person name="Chertkov O."/>
            <person name="Brettin T."/>
            <person name="Bruce D."/>
            <person name="Han C."/>
            <person name="Schmutz J."/>
            <person name="Larimer F."/>
            <person name="Land M."/>
            <person name="Hauser L."/>
            <person name="Kyrpides N."/>
            <person name="Mikhailova N."/>
            <person name="Shelobolina E."/>
            <person name="Aklujkar M."/>
            <person name="Lovley D."/>
            <person name="Richardson P."/>
        </authorList>
    </citation>
    <scope>NUCLEOTIDE SEQUENCE [LARGE SCALE GENOMIC DNA]</scope>
    <source>
        <strain evidence="2 3">Rf4</strain>
    </source>
</reference>
<dbReference type="GO" id="GO:0008930">
    <property type="term" value="F:methylthioadenosine nucleosidase activity"/>
    <property type="evidence" value="ECO:0007669"/>
    <property type="project" value="UniProtKB-EC"/>
</dbReference>
<keyword evidence="2" id="KW-0378">Hydrolase</keyword>
<dbReference type="AlphaFoldDB" id="A5G5R8"/>
<evidence type="ECO:0000259" key="1">
    <source>
        <dbReference type="Pfam" id="PF01048"/>
    </source>
</evidence>
<dbReference type="Pfam" id="PF01048">
    <property type="entry name" value="PNP_UDP_1"/>
    <property type="match status" value="1"/>
</dbReference>
<dbReference type="CDD" id="cd17877">
    <property type="entry name" value="NP_MTAN-like"/>
    <property type="match status" value="1"/>
</dbReference>
<dbReference type="OrthoDB" id="5394564at2"/>
<feature type="domain" description="Nucleoside phosphorylase" evidence="1">
    <location>
        <begin position="5"/>
        <end position="219"/>
    </location>
</feature>
<dbReference type="GO" id="GO:0008782">
    <property type="term" value="F:adenosylhomocysteine nucleosidase activity"/>
    <property type="evidence" value="ECO:0007669"/>
    <property type="project" value="TreeGrafter"/>
</dbReference>
<gene>
    <name evidence="2" type="ordered locus">Gura_2964</name>
</gene>
<dbReference type="HOGENOM" id="CLU_031248_4_1_7"/>
<dbReference type="Proteomes" id="UP000006695">
    <property type="component" value="Chromosome"/>
</dbReference>
<dbReference type="GO" id="GO:0009116">
    <property type="term" value="P:nucleoside metabolic process"/>
    <property type="evidence" value="ECO:0007669"/>
    <property type="project" value="InterPro"/>
</dbReference>
<dbReference type="PANTHER" id="PTHR46832:SF1">
    <property type="entry name" value="5'-METHYLTHIOADENOSINE_S-ADENOSYLHOMOCYSTEINE NUCLEOSIDASE"/>
    <property type="match status" value="1"/>
</dbReference>
<dbReference type="STRING" id="351605.Gura_2964"/>
<proteinExistence type="predicted"/>
<protein>
    <submittedName>
        <fullName evidence="2">Methylthioadenosine nucleosidase</fullName>
        <ecNumber evidence="2">3.2.2.16</ecNumber>
    </submittedName>
</protein>
<keyword evidence="3" id="KW-1185">Reference proteome</keyword>
<dbReference type="EMBL" id="CP000698">
    <property type="protein sequence ID" value="ABQ27136.1"/>
    <property type="molecule type" value="Genomic_DNA"/>
</dbReference>
<dbReference type="Gene3D" id="3.40.50.1580">
    <property type="entry name" value="Nucleoside phosphorylase domain"/>
    <property type="match status" value="1"/>
</dbReference>
<keyword evidence="2" id="KW-0326">Glycosidase</keyword>
<dbReference type="KEGG" id="gur:Gura_2964"/>
<evidence type="ECO:0000313" key="3">
    <source>
        <dbReference type="Proteomes" id="UP000006695"/>
    </source>
</evidence>
<sequence>MNHFTIGLIAAMPEEIKPLLRQVGPYRRERAGSFNIYRFPLANGEACLIESGMGAAKGAAATQALIDTACPSVIINFGFAGAVTAGPSVGDLVVANRLFFHQHRSFSEQYDLDQDLSELMELALAKGCRRKPFQVYSGAFITAGEIVVKGNLAAILPQGVANPVLDMETAAIAQVAAGVKIPIIAVRAISDAADEELDFSLEELTDNELNVRIGRVLWTVSRKPWIIPQLLRLAKNAKLAGENLAYGVQVVMQTVTAMEM</sequence>
<dbReference type="InterPro" id="IPR035994">
    <property type="entry name" value="Nucleoside_phosphorylase_sf"/>
</dbReference>
<accession>A5G5R8</accession>
<evidence type="ECO:0000313" key="2">
    <source>
        <dbReference type="EMBL" id="ABQ27136.1"/>
    </source>
</evidence>
<dbReference type="GO" id="GO:0019284">
    <property type="term" value="P:L-methionine salvage from S-adenosylmethionine"/>
    <property type="evidence" value="ECO:0007669"/>
    <property type="project" value="TreeGrafter"/>
</dbReference>
<dbReference type="EC" id="3.2.2.16" evidence="2"/>
<name>A5G5R8_GEOUR</name>
<dbReference type="GO" id="GO:0005829">
    <property type="term" value="C:cytosol"/>
    <property type="evidence" value="ECO:0007669"/>
    <property type="project" value="TreeGrafter"/>
</dbReference>